<proteinExistence type="predicted"/>
<evidence type="ECO:0000313" key="1">
    <source>
        <dbReference type="EMBL" id="MDT0602285.1"/>
    </source>
</evidence>
<organism evidence="1 2">
    <name type="scientific">Thalassotalea castellviae</name>
    <dbReference type="NCBI Taxonomy" id="3075612"/>
    <lineage>
        <taxon>Bacteria</taxon>
        <taxon>Pseudomonadati</taxon>
        <taxon>Pseudomonadota</taxon>
        <taxon>Gammaproteobacteria</taxon>
        <taxon>Alteromonadales</taxon>
        <taxon>Colwelliaceae</taxon>
        <taxon>Thalassotalea</taxon>
    </lineage>
</organism>
<gene>
    <name evidence="1" type="ORF">RM573_01640</name>
</gene>
<dbReference type="Proteomes" id="UP001266357">
    <property type="component" value="Unassembled WGS sequence"/>
</dbReference>
<reference evidence="1 2" key="1">
    <citation type="submission" date="2023-09" db="EMBL/GenBank/DDBJ databases">
        <authorList>
            <person name="Rey-Velasco X."/>
        </authorList>
    </citation>
    <scope>NUCLEOTIDE SEQUENCE [LARGE SCALE GENOMIC DNA]</scope>
    <source>
        <strain evidence="1 2">W431</strain>
    </source>
</reference>
<protein>
    <recommendedName>
        <fullName evidence="3">KfrA N-terminal DNA-binding domain-containing protein</fullName>
    </recommendedName>
</protein>
<sequence>MTINDEILAIANQLANQGKKPTVALIKTRLSQPVPLPQLIATLKTWQHEPSFTEINTVETAAIKDEPKNNDALTEIINQAITPLKDEINSLKLMIEQLINKS</sequence>
<dbReference type="RefSeq" id="WP_311576230.1">
    <property type="nucleotide sequence ID" value="NZ_JAVRIF010000001.1"/>
</dbReference>
<comment type="caution">
    <text evidence="1">The sequence shown here is derived from an EMBL/GenBank/DDBJ whole genome shotgun (WGS) entry which is preliminary data.</text>
</comment>
<accession>A0ABU2ZXL5</accession>
<name>A0ABU2ZXL5_9GAMM</name>
<keyword evidence="2" id="KW-1185">Reference proteome</keyword>
<evidence type="ECO:0000313" key="2">
    <source>
        <dbReference type="Proteomes" id="UP001266357"/>
    </source>
</evidence>
<dbReference type="EMBL" id="JAVRIF010000001">
    <property type="protein sequence ID" value="MDT0602285.1"/>
    <property type="molecule type" value="Genomic_DNA"/>
</dbReference>
<evidence type="ECO:0008006" key="3">
    <source>
        <dbReference type="Google" id="ProtNLM"/>
    </source>
</evidence>